<reference evidence="2" key="1">
    <citation type="journal article" date="2017" name="Nat. Ecol. Evol.">
        <title>Genome expansion and lineage-specific genetic innovations in the forest pathogenic fungi Armillaria.</title>
        <authorList>
            <person name="Sipos G."/>
            <person name="Prasanna A.N."/>
            <person name="Walter M.C."/>
            <person name="O'Connor E."/>
            <person name="Balint B."/>
            <person name="Krizsan K."/>
            <person name="Kiss B."/>
            <person name="Hess J."/>
            <person name="Varga T."/>
            <person name="Slot J."/>
            <person name="Riley R."/>
            <person name="Boka B."/>
            <person name="Rigling D."/>
            <person name="Barry K."/>
            <person name="Lee J."/>
            <person name="Mihaltcheva S."/>
            <person name="LaButti K."/>
            <person name="Lipzen A."/>
            <person name="Waldron R."/>
            <person name="Moloney N.M."/>
            <person name="Sperisen C."/>
            <person name="Kredics L."/>
            <person name="Vagvoelgyi C."/>
            <person name="Patrignani A."/>
            <person name="Fitzpatrick D."/>
            <person name="Nagy I."/>
            <person name="Doyle S."/>
            <person name="Anderson J.B."/>
            <person name="Grigoriev I.V."/>
            <person name="Gueldener U."/>
            <person name="Muensterkoetter M."/>
            <person name="Nagy L.G."/>
        </authorList>
    </citation>
    <scope>NUCLEOTIDE SEQUENCE [LARGE SCALE GENOMIC DNA]</scope>
    <source>
        <strain evidence="2">C18/9</strain>
    </source>
</reference>
<dbReference type="Gene3D" id="2.70.50.70">
    <property type="match status" value="1"/>
</dbReference>
<dbReference type="AlphaFoldDB" id="A0A284R599"/>
<dbReference type="STRING" id="47428.A0A284R599"/>
<evidence type="ECO:0000313" key="2">
    <source>
        <dbReference type="Proteomes" id="UP000219338"/>
    </source>
</evidence>
<name>A0A284R599_ARMOS</name>
<keyword evidence="2" id="KW-1185">Reference proteome</keyword>
<dbReference type="EMBL" id="FUEG01000004">
    <property type="protein sequence ID" value="SJL03886.1"/>
    <property type="molecule type" value="Genomic_DNA"/>
</dbReference>
<gene>
    <name evidence="1" type="ORF">ARMOST_07243</name>
</gene>
<dbReference type="Proteomes" id="UP000219338">
    <property type="component" value="Unassembled WGS sequence"/>
</dbReference>
<sequence>MLLSRCSDGGAQFYLVCVQLEVTGGGDMEPSDAGIFFNVYLGDESNAAYVPPVGDVYSGLNDLKMQISLVDLNTDNGNCHIPRPPFRAPFLVLIHDSSCEREWMYRMITIWITIYPNSTQVALQDLNSGREKSSNLTSIFMA</sequence>
<accession>A0A284R599</accession>
<protein>
    <submittedName>
        <fullName evidence="1">Uncharacterized protein</fullName>
    </submittedName>
</protein>
<evidence type="ECO:0000313" key="1">
    <source>
        <dbReference type="EMBL" id="SJL03886.1"/>
    </source>
</evidence>
<dbReference type="OrthoDB" id="4849160at2759"/>
<proteinExistence type="predicted"/>
<organism evidence="1 2">
    <name type="scientific">Armillaria ostoyae</name>
    <name type="common">Armillaria root rot fungus</name>
    <dbReference type="NCBI Taxonomy" id="47428"/>
    <lineage>
        <taxon>Eukaryota</taxon>
        <taxon>Fungi</taxon>
        <taxon>Dikarya</taxon>
        <taxon>Basidiomycota</taxon>
        <taxon>Agaricomycotina</taxon>
        <taxon>Agaricomycetes</taxon>
        <taxon>Agaricomycetidae</taxon>
        <taxon>Agaricales</taxon>
        <taxon>Marasmiineae</taxon>
        <taxon>Physalacriaceae</taxon>
        <taxon>Armillaria</taxon>
    </lineage>
</organism>